<comment type="catalytic activity">
    <reaction evidence="17">
        <text>nicotinate beta-D-ribonucleotide + ATP + H(+) = deamido-NAD(+) + diphosphate</text>
        <dbReference type="Rhea" id="RHEA:22860"/>
        <dbReference type="ChEBI" id="CHEBI:15378"/>
        <dbReference type="ChEBI" id="CHEBI:30616"/>
        <dbReference type="ChEBI" id="CHEBI:33019"/>
        <dbReference type="ChEBI" id="CHEBI:57502"/>
        <dbReference type="ChEBI" id="CHEBI:58437"/>
        <dbReference type="EC" id="2.7.7.18"/>
    </reaction>
    <physiologicalReaction direction="left-to-right" evidence="17">
        <dbReference type="Rhea" id="RHEA:22861"/>
    </physiologicalReaction>
    <physiologicalReaction direction="right-to-left" evidence="17">
        <dbReference type="Rhea" id="RHEA:22862"/>
    </physiologicalReaction>
</comment>
<comment type="cofactor">
    <cofactor evidence="2">
        <name>Zn(2+)</name>
        <dbReference type="ChEBI" id="CHEBI:29105"/>
    </cofactor>
</comment>
<evidence type="ECO:0000256" key="9">
    <source>
        <dbReference type="ARBA" id="ARBA00022679"/>
    </source>
</evidence>
<dbReference type="SUPFAM" id="SSF52374">
    <property type="entry name" value="Nucleotidylyl transferase"/>
    <property type="match status" value="1"/>
</dbReference>
<dbReference type="InterPro" id="IPR005248">
    <property type="entry name" value="NadD/NMNAT"/>
</dbReference>
<evidence type="ECO:0000256" key="17">
    <source>
        <dbReference type="ARBA" id="ARBA00048514"/>
    </source>
</evidence>
<sequence>MTSPTKVVLLSCGSFNPITNMHLRLFELARDSLNKTGKYNVIGGIISPASDGYNKKDLESAKHRCSMIDQALKTSNWIKLDKWECSKEDWTTTAKVMAHFRDKIESDYNERSRPLPAKKRKKLHSNEGHTNNIPTINLEEESVQLKLLCGADLLESFGTPGLWAEEDIEDIINNYGLVCVTRAGSDPHKFIYESDTLTRCKNNIHIITEWIFNDISSTKIRRALRRGESVKYLLQDNVIDYIRKHQIYHIPDNKYINHMMPSPNDEATTASPDTEEESFSSLDVTPSPTSSTRSRDRHDSIYHSRHHHSPDIRNYYNQTPQHVTCMTDISSLVRRVKNIRVAYTPETCV</sequence>
<evidence type="ECO:0000259" key="22">
    <source>
        <dbReference type="Pfam" id="PF01467"/>
    </source>
</evidence>
<evidence type="ECO:0000256" key="6">
    <source>
        <dbReference type="ARBA" id="ARBA00007064"/>
    </source>
</evidence>
<evidence type="ECO:0000256" key="11">
    <source>
        <dbReference type="ARBA" id="ARBA00022741"/>
    </source>
</evidence>
<keyword evidence="12" id="KW-0862">Zinc</keyword>
<dbReference type="EC" id="2.7.7.1" evidence="20"/>
<dbReference type="PANTHER" id="PTHR12039:SF0">
    <property type="entry name" value="NICOTINAMIDE-NUCLEOTIDE ADENYLYLTRANSFERASE"/>
    <property type="match status" value="1"/>
</dbReference>
<dbReference type="NCBIfam" id="TIGR00482">
    <property type="entry name" value="nicotinate (nicotinamide) nucleotide adenylyltransferase"/>
    <property type="match status" value="1"/>
</dbReference>
<keyword evidence="14" id="KW-0460">Magnesium</keyword>
<accession>A0AAN8K4N1</accession>
<evidence type="ECO:0000256" key="16">
    <source>
        <dbReference type="ARBA" id="ARBA00023242"/>
    </source>
</evidence>
<comment type="pathway">
    <text evidence="4 20">Cofactor biosynthesis; NAD(+) biosynthesis; NAD(+) from nicotinamide D-ribonucleotide: step 1/1.</text>
</comment>
<evidence type="ECO:0000256" key="12">
    <source>
        <dbReference type="ARBA" id="ARBA00022833"/>
    </source>
</evidence>
<dbReference type="InterPro" id="IPR004821">
    <property type="entry name" value="Cyt_trans-like"/>
</dbReference>
<evidence type="ECO:0000256" key="5">
    <source>
        <dbReference type="ARBA" id="ARBA00005019"/>
    </source>
</evidence>
<gene>
    <name evidence="23" type="ORF">SNE40_007957</name>
</gene>
<keyword evidence="11 20" id="KW-0547">Nucleotide-binding</keyword>
<feature type="region of interest" description="Disordered" evidence="21">
    <location>
        <begin position="258"/>
        <end position="312"/>
    </location>
</feature>
<dbReference type="Pfam" id="PF01467">
    <property type="entry name" value="CTP_transf_like"/>
    <property type="match status" value="1"/>
</dbReference>
<dbReference type="GO" id="GO:0005634">
    <property type="term" value="C:nucleus"/>
    <property type="evidence" value="ECO:0007669"/>
    <property type="project" value="UniProtKB-SubCell"/>
</dbReference>
<dbReference type="InterPro" id="IPR051182">
    <property type="entry name" value="Euk_NMN_adenylyltrnsfrase"/>
</dbReference>
<dbReference type="GO" id="GO:0009435">
    <property type="term" value="P:NAD+ biosynthetic process"/>
    <property type="evidence" value="ECO:0007669"/>
    <property type="project" value="InterPro"/>
</dbReference>
<keyword evidence="7" id="KW-0597">Phosphoprotein</keyword>
<keyword evidence="10 20" id="KW-0548">Nucleotidyltransferase</keyword>
<feature type="compositionally biased region" description="Basic and acidic residues" evidence="21">
    <location>
        <begin position="293"/>
        <end position="302"/>
    </location>
</feature>
<dbReference type="FunFam" id="3.40.50.620:FF:000101">
    <property type="entry name" value="Nicotinamide-nucleotide adenylyltransferase"/>
    <property type="match status" value="1"/>
</dbReference>
<evidence type="ECO:0000313" key="24">
    <source>
        <dbReference type="Proteomes" id="UP001347796"/>
    </source>
</evidence>
<evidence type="ECO:0000313" key="23">
    <source>
        <dbReference type="EMBL" id="KAK6185808.1"/>
    </source>
</evidence>
<keyword evidence="13 20" id="KW-0067">ATP-binding</keyword>
<evidence type="ECO:0000256" key="21">
    <source>
        <dbReference type="SAM" id="MobiDB-lite"/>
    </source>
</evidence>
<dbReference type="GO" id="GO:0005524">
    <property type="term" value="F:ATP binding"/>
    <property type="evidence" value="ECO:0007669"/>
    <property type="project" value="UniProtKB-KW"/>
</dbReference>
<dbReference type="InterPro" id="IPR045094">
    <property type="entry name" value="NMNAT_euk"/>
</dbReference>
<evidence type="ECO:0000256" key="13">
    <source>
        <dbReference type="ARBA" id="ARBA00022840"/>
    </source>
</evidence>
<dbReference type="AlphaFoldDB" id="A0AAN8K4N1"/>
<dbReference type="EC" id="2.7.7.18" evidence="20"/>
<proteinExistence type="inferred from homology"/>
<protein>
    <recommendedName>
        <fullName evidence="20">Nicotinamide-nucleotide adenylyltransferase</fullName>
        <ecNumber evidence="20">2.7.7.1</ecNumber>
        <ecNumber evidence="20">2.7.7.18</ecNumber>
    </recommendedName>
</protein>
<organism evidence="23 24">
    <name type="scientific">Patella caerulea</name>
    <name type="common">Rayed Mediterranean limpet</name>
    <dbReference type="NCBI Taxonomy" id="87958"/>
    <lineage>
        <taxon>Eukaryota</taxon>
        <taxon>Metazoa</taxon>
        <taxon>Spiralia</taxon>
        <taxon>Lophotrochozoa</taxon>
        <taxon>Mollusca</taxon>
        <taxon>Gastropoda</taxon>
        <taxon>Patellogastropoda</taxon>
        <taxon>Patelloidea</taxon>
        <taxon>Patellidae</taxon>
        <taxon>Patella</taxon>
    </lineage>
</organism>
<name>A0AAN8K4N1_PATCE</name>
<keyword evidence="8 20" id="KW-0662">Pyridine nucleotide biosynthesis</keyword>
<evidence type="ECO:0000256" key="8">
    <source>
        <dbReference type="ARBA" id="ARBA00022642"/>
    </source>
</evidence>
<comment type="caution">
    <text evidence="23">The sequence shown here is derived from an EMBL/GenBank/DDBJ whole genome shotgun (WGS) entry which is preliminary data.</text>
</comment>
<evidence type="ECO:0000256" key="15">
    <source>
        <dbReference type="ARBA" id="ARBA00023027"/>
    </source>
</evidence>
<keyword evidence="15 20" id="KW-0520">NAD</keyword>
<evidence type="ECO:0000256" key="19">
    <source>
        <dbReference type="ARBA" id="ARBA00064648"/>
    </source>
</evidence>
<evidence type="ECO:0000256" key="20">
    <source>
        <dbReference type="RuleBase" id="RU362021"/>
    </source>
</evidence>
<evidence type="ECO:0000256" key="4">
    <source>
        <dbReference type="ARBA" id="ARBA00004658"/>
    </source>
</evidence>
<comment type="subunit">
    <text evidence="19">Homohexamer. Interacts with ADPRT/PARP1.</text>
</comment>
<dbReference type="PANTHER" id="PTHR12039">
    <property type="entry name" value="NICOTINAMIDE MONONUCLEOTIDE ADENYLYLTRANSFERASE"/>
    <property type="match status" value="1"/>
</dbReference>
<dbReference type="EMBL" id="JAZGQO010000006">
    <property type="protein sequence ID" value="KAK6185808.1"/>
    <property type="molecule type" value="Genomic_DNA"/>
</dbReference>
<keyword evidence="16" id="KW-0539">Nucleus</keyword>
<comment type="catalytic activity">
    <reaction evidence="18">
        <text>beta-nicotinamide D-ribonucleotide + ATP + H(+) = diphosphate + NAD(+)</text>
        <dbReference type="Rhea" id="RHEA:21360"/>
        <dbReference type="ChEBI" id="CHEBI:14649"/>
        <dbReference type="ChEBI" id="CHEBI:15378"/>
        <dbReference type="ChEBI" id="CHEBI:30616"/>
        <dbReference type="ChEBI" id="CHEBI:33019"/>
        <dbReference type="ChEBI" id="CHEBI:57540"/>
        <dbReference type="EC" id="2.7.7.1"/>
    </reaction>
    <physiologicalReaction direction="left-to-right" evidence="18">
        <dbReference type="Rhea" id="RHEA:21361"/>
    </physiologicalReaction>
    <physiologicalReaction direction="right-to-left" evidence="18">
        <dbReference type="Rhea" id="RHEA:21362"/>
    </physiologicalReaction>
</comment>
<comment type="similarity">
    <text evidence="6 20">Belongs to the eukaryotic NMN adenylyltransferase family.</text>
</comment>
<dbReference type="Gene3D" id="3.40.50.620">
    <property type="entry name" value="HUPs"/>
    <property type="match status" value="1"/>
</dbReference>
<evidence type="ECO:0000256" key="7">
    <source>
        <dbReference type="ARBA" id="ARBA00022553"/>
    </source>
</evidence>
<comment type="pathway">
    <text evidence="5">Cofactor biosynthesis; NAD(+) biosynthesis; deamido-NAD(+) from nicotinate D-ribonucleotide: step 1/1.</text>
</comment>
<dbReference type="GO" id="GO:0004515">
    <property type="term" value="F:nicotinate-nucleotide adenylyltransferase activity"/>
    <property type="evidence" value="ECO:0007669"/>
    <property type="project" value="UniProtKB-EC"/>
</dbReference>
<evidence type="ECO:0000256" key="10">
    <source>
        <dbReference type="ARBA" id="ARBA00022695"/>
    </source>
</evidence>
<dbReference type="CDD" id="cd09286">
    <property type="entry name" value="NMNAT_Eukarya"/>
    <property type="match status" value="1"/>
</dbReference>
<dbReference type="InterPro" id="IPR014729">
    <property type="entry name" value="Rossmann-like_a/b/a_fold"/>
</dbReference>
<comment type="subcellular location">
    <subcellularLocation>
        <location evidence="3">Nucleus</location>
    </subcellularLocation>
</comment>
<evidence type="ECO:0000256" key="2">
    <source>
        <dbReference type="ARBA" id="ARBA00001947"/>
    </source>
</evidence>
<dbReference type="Proteomes" id="UP001347796">
    <property type="component" value="Unassembled WGS sequence"/>
</dbReference>
<evidence type="ECO:0000256" key="14">
    <source>
        <dbReference type="ARBA" id="ARBA00022842"/>
    </source>
</evidence>
<comment type="cofactor">
    <cofactor evidence="1">
        <name>Mg(2+)</name>
        <dbReference type="ChEBI" id="CHEBI:18420"/>
    </cofactor>
</comment>
<evidence type="ECO:0000256" key="1">
    <source>
        <dbReference type="ARBA" id="ARBA00001946"/>
    </source>
</evidence>
<reference evidence="23 24" key="1">
    <citation type="submission" date="2024-01" db="EMBL/GenBank/DDBJ databases">
        <title>The genome of the rayed Mediterranean limpet Patella caerulea (Linnaeus, 1758).</title>
        <authorList>
            <person name="Anh-Thu Weber A."/>
            <person name="Halstead-Nussloch G."/>
        </authorList>
    </citation>
    <scope>NUCLEOTIDE SEQUENCE [LARGE SCALE GENOMIC DNA]</scope>
    <source>
        <strain evidence="23">AATW-2023a</strain>
        <tissue evidence="23">Whole specimen</tissue>
    </source>
</reference>
<keyword evidence="24" id="KW-1185">Reference proteome</keyword>
<feature type="domain" description="Cytidyltransferase-like" evidence="22">
    <location>
        <begin position="12"/>
        <end position="222"/>
    </location>
</feature>
<dbReference type="GO" id="GO:0000309">
    <property type="term" value="F:nicotinamide-nucleotide adenylyltransferase activity"/>
    <property type="evidence" value="ECO:0007669"/>
    <property type="project" value="UniProtKB-EC"/>
</dbReference>
<evidence type="ECO:0000256" key="18">
    <source>
        <dbReference type="ARBA" id="ARBA00048969"/>
    </source>
</evidence>
<evidence type="ECO:0000256" key="3">
    <source>
        <dbReference type="ARBA" id="ARBA00004123"/>
    </source>
</evidence>
<keyword evidence="9 20" id="KW-0808">Transferase</keyword>